<evidence type="ECO:0000313" key="10">
    <source>
        <dbReference type="Proteomes" id="UP001141327"/>
    </source>
</evidence>
<dbReference type="Gene3D" id="1.10.510.10">
    <property type="entry name" value="Transferase(Phosphotransferase) domain 1"/>
    <property type="match status" value="1"/>
</dbReference>
<dbReference type="EMBL" id="JAPMOS010000028">
    <property type="protein sequence ID" value="KAJ4458558.1"/>
    <property type="molecule type" value="Genomic_DNA"/>
</dbReference>
<reference evidence="9" key="1">
    <citation type="journal article" date="2022" name="bioRxiv">
        <title>Genomics of Preaxostyla Flagellates Illuminates Evolutionary Transitions and the Path Towards Mitochondrial Loss.</title>
        <authorList>
            <person name="Novak L.V.F."/>
            <person name="Treitli S.C."/>
            <person name="Pyrih J."/>
            <person name="Halakuc P."/>
            <person name="Pipaliya S.V."/>
            <person name="Vacek V."/>
            <person name="Brzon O."/>
            <person name="Soukal P."/>
            <person name="Eme L."/>
            <person name="Dacks J.B."/>
            <person name="Karnkowska A."/>
            <person name="Elias M."/>
            <person name="Hampl V."/>
        </authorList>
    </citation>
    <scope>NUCLEOTIDE SEQUENCE</scope>
    <source>
        <strain evidence="9">RCP-MX</strain>
    </source>
</reference>
<dbReference type="Gene3D" id="3.30.2410.10">
    <property type="entry name" value="Hect, E3 ligase catalytic domain"/>
    <property type="match status" value="1"/>
</dbReference>
<dbReference type="SUPFAM" id="SSF48403">
    <property type="entry name" value="Ankyrin repeat"/>
    <property type="match status" value="2"/>
</dbReference>
<feature type="region of interest" description="Disordered" evidence="7">
    <location>
        <begin position="311"/>
        <end position="342"/>
    </location>
</feature>
<keyword evidence="6" id="KW-0175">Coiled coil</keyword>
<keyword evidence="10" id="KW-1185">Reference proteome</keyword>
<dbReference type="PANTHER" id="PTHR24166">
    <property type="entry name" value="ROLLING PEBBLES, ISOFORM B"/>
    <property type="match status" value="1"/>
</dbReference>
<evidence type="ECO:0000256" key="4">
    <source>
        <dbReference type="PROSITE-ProRule" id="PRU00023"/>
    </source>
</evidence>
<dbReference type="InterPro" id="IPR002110">
    <property type="entry name" value="Ankyrin_rpt"/>
</dbReference>
<name>A0ABQ8UIC6_9EUKA</name>
<keyword evidence="2 5" id="KW-0833">Ubl conjugation pathway</keyword>
<dbReference type="InterPro" id="IPR050889">
    <property type="entry name" value="Dendritic_Spine_Reg/Scaffold"/>
</dbReference>
<dbReference type="InterPro" id="IPR035983">
    <property type="entry name" value="Hect_E3_ubiquitin_ligase"/>
</dbReference>
<evidence type="ECO:0000256" key="7">
    <source>
        <dbReference type="SAM" id="MobiDB-lite"/>
    </source>
</evidence>
<feature type="active site" description="Glycyl thioester intermediate" evidence="5">
    <location>
        <position position="1594"/>
    </location>
</feature>
<comment type="caution">
    <text evidence="9">The sequence shown here is derived from an EMBL/GenBank/DDBJ whole genome shotgun (WGS) entry which is preliminary data.</text>
</comment>
<feature type="domain" description="HECT" evidence="8">
    <location>
        <begin position="1280"/>
        <end position="1626"/>
    </location>
</feature>
<evidence type="ECO:0000259" key="8">
    <source>
        <dbReference type="PROSITE" id="PS50237"/>
    </source>
</evidence>
<dbReference type="Gene3D" id="3.90.1750.10">
    <property type="entry name" value="Hect, E3 ligase catalytic domains"/>
    <property type="match status" value="1"/>
</dbReference>
<dbReference type="PROSITE" id="PS50088">
    <property type="entry name" value="ANK_REPEAT"/>
    <property type="match status" value="2"/>
</dbReference>
<dbReference type="PROSITE" id="PS50297">
    <property type="entry name" value="ANK_REP_REGION"/>
    <property type="match status" value="2"/>
</dbReference>
<protein>
    <recommendedName>
        <fullName evidence="8">HECT domain-containing protein</fullName>
    </recommendedName>
</protein>
<feature type="repeat" description="ANK" evidence="4">
    <location>
        <begin position="754"/>
        <end position="786"/>
    </location>
</feature>
<feature type="region of interest" description="Disordered" evidence="7">
    <location>
        <begin position="523"/>
        <end position="573"/>
    </location>
</feature>
<dbReference type="SMART" id="SM00119">
    <property type="entry name" value="HECTc"/>
    <property type="match status" value="1"/>
</dbReference>
<feature type="repeat" description="ANK" evidence="4">
    <location>
        <begin position="678"/>
        <end position="710"/>
    </location>
</feature>
<dbReference type="InterPro" id="IPR011009">
    <property type="entry name" value="Kinase-like_dom_sf"/>
</dbReference>
<dbReference type="InterPro" id="IPR000569">
    <property type="entry name" value="HECT_dom"/>
</dbReference>
<dbReference type="PROSITE" id="PS50237">
    <property type="entry name" value="HECT"/>
    <property type="match status" value="1"/>
</dbReference>
<feature type="region of interest" description="Disordered" evidence="7">
    <location>
        <begin position="1143"/>
        <end position="1167"/>
    </location>
</feature>
<dbReference type="PANTHER" id="PTHR24166:SF48">
    <property type="entry name" value="PROTEIN VAPYRIN"/>
    <property type="match status" value="1"/>
</dbReference>
<gene>
    <name evidence="9" type="ORF">PAPYR_5759</name>
</gene>
<evidence type="ECO:0000256" key="5">
    <source>
        <dbReference type="PROSITE-ProRule" id="PRU00104"/>
    </source>
</evidence>
<sequence length="1626" mass="176005">MGFNLSKIADLNPQEQIEFLRDNDAKIRSYLYKYHSYPLVKDILPLHYFAGRTDPYSIGLVEFLLQQPELNPRALSSSGRTALHDASLASNLGAATKLIESCPPLMFIPDTNGAIPFQYSILFSLGNTFPLLGYMLTKHARRQDLLETRDAVGRNAFHLAFLPYRISTDLAEQLVEALRPGPPLPGGTEPLPREAMKVLETILTQRDRTPYQNTPLHVLCSCPLPMSGYAQGRDWWIPFMPTGTWANSNPVSAASPSAAPPGPAESAEERRIRKTPKRILSYLRHLGVPLDPLNGREETPFFTCATQQLALRKGSGPPGRHPTPGTIRRATAPSPHGSNASPELATAATAAAAAAQKMAVTENPIAIGGAAAGATRGPLGQEAVPEAAALPVDPALPGHPGVNINHTDTNGDSLLHLAVRANDAVMLNFLLSFPGIDVALTNKAGYAPLHVAIIENRLLCLRILVQREHIPPSPDRQGRSPLHLAAQGTVAGAAALILRFKPDWAMIPLSPTDPATTALHLLLFPNPEPAPPPSPSPSPSPAPALSSSPSKLGEKRPLPTPPPAAPQPADPAPLPFPIRLTALAFAHLPPPTLRELLLIKDPNRANLVHRCVRHNHLSELRLLAELLEANLQPRHPTEGYLVRDPLAGLSEVDASEAVGARLGTQVELGSLWGAEDGQGKSPLMLAFETNRDQLVSWLLRMGANPEQRSSRGENVLHAACRCGAVGCLRVLFDQGRPGYSAQQVLSAISAEDAQGETPLHLAARLGDATIFLMYINQGAPLMHRNPAGQGPLDVASEPVRAAFLAHCSALNTDMAKAHPACDVSILHPSTILPPAGVFRSGIRRVMYPPSIPLRTALTSPPPCRRVQIRRVMGAAALPALPATSPRPGVGAAEPLAERVTQLVQQYQAQLLEYKRLKAEFSDEATRRAHVERANEKFKEGEQQAIQKQTLEQAMALRPEFPENPAYPVNRDVLLALGVPAVLLDRRVFDPHGLEQYRDVRPLDPQSPVADEMAHLRAVRVEGGTAVLLKRFSLASAAAVQVFTAEALMSIRLSHPNIVPLGRLFVDVPTEGASDPVEIRSMLRGCLEGLLALHAQGFIHGDLQPTNIYVTHDERFFFNDTSSCLPCMSVRLGARPILARVEPIQPPAPALPGKTPPPPGQQQAPTPPRLQWQAMRQFASRQVTEDIARITQVALLSMLDPDPENRPTAARCLCLSYFSQPPRVDPLELSNLAGIAKFVGGELIARYAANRPARQVDIHRESIVKDMVSIYGGVSPCTHTISVRFIGEPGIDAGGLRSEAFDLFFRNLATEPFVFSSKFPGQTLFADNSKGKLVPNPVITPAVVGADARSIRAPYVAVGRILLGGLLQGVRCSLPFVASVWKVIQGVPLEEHLDFNLCWPDIGRHVAALANCPPGQVEDYGFDFGMAGGSPDQAVTAENRQGPRPLRLPVTALILFVEAIRRHYLNTLRDRCTAMRDGIFEIPDLSFASLLGSVPGAALRLVFTPPTHVTATMIEPQLRFEGLGAAFQRSFIDMLRGWEHEDADPSRPPATPDGLKLLNAFVRFVTGSTVLQPGREIKLKRSNAAVDRLPLAHTCFWAIDTPEYPSPAALDNKFRNAVLGSQGFGFA</sequence>
<dbReference type="Pfam" id="PF00632">
    <property type="entry name" value="HECT"/>
    <property type="match status" value="1"/>
</dbReference>
<proteinExistence type="predicted"/>
<feature type="compositionally biased region" description="Pro residues" evidence="7">
    <location>
        <begin position="558"/>
        <end position="573"/>
    </location>
</feature>
<dbReference type="SMART" id="SM00248">
    <property type="entry name" value="ANK"/>
    <property type="match status" value="8"/>
</dbReference>
<feature type="compositionally biased region" description="Pro residues" evidence="7">
    <location>
        <begin position="526"/>
        <end position="542"/>
    </location>
</feature>
<accession>A0ABQ8UIC6</accession>
<dbReference type="SUPFAM" id="SSF56204">
    <property type="entry name" value="Hect, E3 ligase catalytic domain"/>
    <property type="match status" value="1"/>
</dbReference>
<dbReference type="Proteomes" id="UP001141327">
    <property type="component" value="Unassembled WGS sequence"/>
</dbReference>
<evidence type="ECO:0000313" key="9">
    <source>
        <dbReference type="EMBL" id="KAJ4458558.1"/>
    </source>
</evidence>
<keyword evidence="3 4" id="KW-0040">ANK repeat</keyword>
<organism evidence="9 10">
    <name type="scientific">Paratrimastix pyriformis</name>
    <dbReference type="NCBI Taxonomy" id="342808"/>
    <lineage>
        <taxon>Eukaryota</taxon>
        <taxon>Metamonada</taxon>
        <taxon>Preaxostyla</taxon>
        <taxon>Paratrimastigidae</taxon>
        <taxon>Paratrimastix</taxon>
    </lineage>
</organism>
<feature type="region of interest" description="Disordered" evidence="7">
    <location>
        <begin position="250"/>
        <end position="273"/>
    </location>
</feature>
<feature type="coiled-coil region" evidence="6">
    <location>
        <begin position="896"/>
        <end position="923"/>
    </location>
</feature>
<evidence type="ECO:0000256" key="3">
    <source>
        <dbReference type="ARBA" id="ARBA00023043"/>
    </source>
</evidence>
<evidence type="ECO:0000256" key="2">
    <source>
        <dbReference type="ARBA" id="ARBA00022786"/>
    </source>
</evidence>
<evidence type="ECO:0000256" key="1">
    <source>
        <dbReference type="ARBA" id="ARBA00022737"/>
    </source>
</evidence>
<keyword evidence="1" id="KW-0677">Repeat</keyword>
<dbReference type="Pfam" id="PF12796">
    <property type="entry name" value="Ank_2"/>
    <property type="match status" value="2"/>
</dbReference>
<dbReference type="InterPro" id="IPR036770">
    <property type="entry name" value="Ankyrin_rpt-contain_sf"/>
</dbReference>
<dbReference type="Gene3D" id="1.25.40.20">
    <property type="entry name" value="Ankyrin repeat-containing domain"/>
    <property type="match status" value="3"/>
</dbReference>
<dbReference type="SUPFAM" id="SSF56112">
    <property type="entry name" value="Protein kinase-like (PK-like)"/>
    <property type="match status" value="1"/>
</dbReference>
<evidence type="ECO:0000256" key="6">
    <source>
        <dbReference type="SAM" id="Coils"/>
    </source>
</evidence>